<sequence length="384" mass="42157">MRLPLPLLLLVAGCAWLPAIQLFHRVGPAERETIAGQLVEHTVAEPVPRADVMRAVNPEWDFMRRTFVVLTLANRAIAKPEERPRLLPAIDAIVDSTIALASHEGDEHFMLPYAKRGPFRDPFAHSLFIDGELVAMIAARDLVEPRIATRHEAETRAARIERAMRASPSFSGESYPDECWTFCNTTALAGLAMFDRATGAHHDDLARDWIEHAKAHLVDPKTGILVSSYTWDGEVLDGAEGSSIWMSAHNLLFVDEAFARDQYDRARRELGASFLGFGWAREWPASSQARPDIDSGPIVPLLDASAGSSGLALLGASAFRDEQWFGNLLSSLELTAFRDERTGHYRASNDVGDAVLGYALSFGPLLERVRTTRVAFASGAGGAR</sequence>
<protein>
    <recommendedName>
        <fullName evidence="3">Linalool dehydratase/isomerase domain-containing protein</fullName>
    </recommendedName>
</protein>
<dbReference type="EMBL" id="CP012333">
    <property type="protein sequence ID" value="AKU97422.1"/>
    <property type="molecule type" value="Genomic_DNA"/>
</dbReference>
<accession>A0A0K1PV69</accession>
<reference evidence="1 2" key="1">
    <citation type="submission" date="2015-08" db="EMBL/GenBank/DDBJ databases">
        <authorList>
            <person name="Babu N.S."/>
            <person name="Beckwith C.J."/>
            <person name="Beseler K.G."/>
            <person name="Brison A."/>
            <person name="Carone J.V."/>
            <person name="Caskin T.P."/>
            <person name="Diamond M."/>
            <person name="Durham M.E."/>
            <person name="Foxe J.M."/>
            <person name="Go M."/>
            <person name="Henderson B.A."/>
            <person name="Jones I.B."/>
            <person name="McGettigan J.A."/>
            <person name="Micheletti S.J."/>
            <person name="Nasrallah M.E."/>
            <person name="Ortiz D."/>
            <person name="Piller C.R."/>
            <person name="Privatt S.R."/>
            <person name="Schneider S.L."/>
            <person name="Sharp S."/>
            <person name="Smith T.C."/>
            <person name="Stanton J.D."/>
            <person name="Ullery H.E."/>
            <person name="Wilson R.J."/>
            <person name="Serrano M.G."/>
            <person name="Buck G."/>
            <person name="Lee V."/>
            <person name="Wang Y."/>
            <person name="Carvalho R."/>
            <person name="Voegtly L."/>
            <person name="Shi R."/>
            <person name="Duckworth R."/>
            <person name="Johnson A."/>
            <person name="Loviza R."/>
            <person name="Walstead R."/>
            <person name="Shah Z."/>
            <person name="Kiflezghi M."/>
            <person name="Wade K."/>
            <person name="Ball S.L."/>
            <person name="Bradley K.W."/>
            <person name="Asai D.J."/>
            <person name="Bowman C.A."/>
            <person name="Russell D.A."/>
            <person name="Pope W.H."/>
            <person name="Jacobs-Sera D."/>
            <person name="Hendrix R.W."/>
            <person name="Hatfull G.F."/>
        </authorList>
    </citation>
    <scope>NUCLEOTIDE SEQUENCE [LARGE SCALE GENOMIC DNA]</scope>
    <source>
        <strain evidence="1 2">DSM 27648</strain>
    </source>
</reference>
<dbReference type="Proteomes" id="UP000064967">
    <property type="component" value="Chromosome"/>
</dbReference>
<proteinExistence type="predicted"/>
<dbReference type="KEGG" id="llu:AKJ09_04086"/>
<evidence type="ECO:0000313" key="1">
    <source>
        <dbReference type="EMBL" id="AKU97422.1"/>
    </source>
</evidence>
<dbReference type="OrthoDB" id="871494at2"/>
<dbReference type="RefSeq" id="WP_146648560.1">
    <property type="nucleotide sequence ID" value="NZ_CP012333.1"/>
</dbReference>
<keyword evidence="2" id="KW-1185">Reference proteome</keyword>
<organism evidence="1 2">
    <name type="scientific">Labilithrix luteola</name>
    <dbReference type="NCBI Taxonomy" id="1391654"/>
    <lineage>
        <taxon>Bacteria</taxon>
        <taxon>Pseudomonadati</taxon>
        <taxon>Myxococcota</taxon>
        <taxon>Polyangia</taxon>
        <taxon>Polyangiales</taxon>
        <taxon>Labilitrichaceae</taxon>
        <taxon>Labilithrix</taxon>
    </lineage>
</organism>
<name>A0A0K1PV69_9BACT</name>
<evidence type="ECO:0000313" key="2">
    <source>
        <dbReference type="Proteomes" id="UP000064967"/>
    </source>
</evidence>
<dbReference type="AlphaFoldDB" id="A0A0K1PV69"/>
<evidence type="ECO:0008006" key="3">
    <source>
        <dbReference type="Google" id="ProtNLM"/>
    </source>
</evidence>
<gene>
    <name evidence="1" type="ORF">AKJ09_04086</name>
</gene>
<dbReference type="STRING" id="1391654.AKJ09_04086"/>